<gene>
    <name evidence="1" type="ORF">QO006_000638</name>
</gene>
<accession>A0ABT9M9J7</accession>
<dbReference type="RefSeq" id="WP_307464043.1">
    <property type="nucleotide sequence ID" value="NZ_JAURUR010000001.1"/>
</dbReference>
<keyword evidence="2" id="KW-1185">Reference proteome</keyword>
<dbReference type="Proteomes" id="UP001232163">
    <property type="component" value="Unassembled WGS sequence"/>
</dbReference>
<sequence>MRYFLTPGRLAALLVLLAVLGWAWPLVPLWGSSSLGGTALDRQEPDAAHLMKMAPLALLSPQSVPVQDVDTERRVLARVGGRGKRLARNAYEGGLIADGWTLLERSGRRSRWQACADATVNRVGDLLVLDCGRFSRAFEVCDADLRPFRSLPLP</sequence>
<organism evidence="1 2">
    <name type="scientific">Deinococcus enclensis</name>
    <dbReference type="NCBI Taxonomy" id="1049582"/>
    <lineage>
        <taxon>Bacteria</taxon>
        <taxon>Thermotogati</taxon>
        <taxon>Deinococcota</taxon>
        <taxon>Deinococci</taxon>
        <taxon>Deinococcales</taxon>
        <taxon>Deinococcaceae</taxon>
        <taxon>Deinococcus</taxon>
    </lineage>
</organism>
<comment type="caution">
    <text evidence="1">The sequence shown here is derived from an EMBL/GenBank/DDBJ whole genome shotgun (WGS) entry which is preliminary data.</text>
</comment>
<evidence type="ECO:0000313" key="2">
    <source>
        <dbReference type="Proteomes" id="UP001232163"/>
    </source>
</evidence>
<evidence type="ECO:0000313" key="1">
    <source>
        <dbReference type="EMBL" id="MDP9763225.1"/>
    </source>
</evidence>
<reference evidence="1 2" key="1">
    <citation type="submission" date="2023-07" db="EMBL/GenBank/DDBJ databases">
        <title>Genomic Encyclopedia of Type Strains, Phase IV (KMG-IV): sequencing the most valuable type-strain genomes for metagenomic binning, comparative biology and taxonomic classification.</title>
        <authorList>
            <person name="Goeker M."/>
        </authorList>
    </citation>
    <scope>NUCLEOTIDE SEQUENCE [LARGE SCALE GENOMIC DNA]</scope>
    <source>
        <strain evidence="1 2">NIO-1023</strain>
    </source>
</reference>
<protein>
    <submittedName>
        <fullName evidence="1">Uncharacterized protein</fullName>
    </submittedName>
</protein>
<proteinExistence type="predicted"/>
<name>A0ABT9M9J7_9DEIO</name>
<dbReference type="EMBL" id="JAURUR010000001">
    <property type="protein sequence ID" value="MDP9763225.1"/>
    <property type="molecule type" value="Genomic_DNA"/>
</dbReference>